<dbReference type="RefSeq" id="WP_005998011.1">
    <property type="nucleotide sequence ID" value="NZ_AAEW02000002.1"/>
</dbReference>
<dbReference type="OrthoDB" id="625456at2"/>
<keyword evidence="4" id="KW-1185">Reference proteome</keyword>
<evidence type="ECO:0000313" key="3">
    <source>
        <dbReference type="EMBL" id="EAT17087.1"/>
    </source>
</evidence>
<comment type="caution">
    <text evidence="3">The sequence shown here is derived from an EMBL/GenBank/DDBJ whole genome shotgun (WGS) entry which is preliminary data.</text>
</comment>
<reference evidence="3" key="1">
    <citation type="submission" date="2006-05" db="EMBL/GenBank/DDBJ databases">
        <title>Annotation of the draft genome assembly of Desulfuromonas acetoxidans DSM 684.</title>
        <authorList>
            <consortium name="US DOE Joint Genome Institute (JGI-ORNL)"/>
            <person name="Larimer F."/>
            <person name="Land M."/>
            <person name="Hauser L."/>
        </authorList>
    </citation>
    <scope>NUCLEOTIDE SEQUENCE [LARGE SCALE GENOMIC DNA]</scope>
    <source>
        <strain evidence="3">DSM 684</strain>
    </source>
</reference>
<evidence type="ECO:0000256" key="2">
    <source>
        <dbReference type="SAM" id="SignalP"/>
    </source>
</evidence>
<dbReference type="Gene3D" id="2.40.160.10">
    <property type="entry name" value="Porin"/>
    <property type="match status" value="1"/>
</dbReference>
<evidence type="ECO:0000313" key="4">
    <source>
        <dbReference type="Proteomes" id="UP000005695"/>
    </source>
</evidence>
<dbReference type="EMBL" id="AAEW02000002">
    <property type="protein sequence ID" value="EAT17087.1"/>
    <property type="molecule type" value="Genomic_DNA"/>
</dbReference>
<evidence type="ECO:0000256" key="1">
    <source>
        <dbReference type="SAM" id="Coils"/>
    </source>
</evidence>
<organism evidence="3 4">
    <name type="scientific">Desulfuromonas acetoxidans (strain DSM 684 / 11070)</name>
    <dbReference type="NCBI Taxonomy" id="281689"/>
    <lineage>
        <taxon>Bacteria</taxon>
        <taxon>Pseudomonadati</taxon>
        <taxon>Thermodesulfobacteriota</taxon>
        <taxon>Desulfuromonadia</taxon>
        <taxon>Desulfuromonadales</taxon>
        <taxon>Desulfuromonadaceae</taxon>
        <taxon>Desulfuromonas</taxon>
    </lineage>
</organism>
<dbReference type="Proteomes" id="UP000005695">
    <property type="component" value="Unassembled WGS sequence"/>
</dbReference>
<feature type="chain" id="PRO_5004192425" description="Phosphate-selective porin O and P" evidence="2">
    <location>
        <begin position="22"/>
        <end position="452"/>
    </location>
</feature>
<feature type="coiled-coil region" evidence="1">
    <location>
        <begin position="32"/>
        <end position="69"/>
    </location>
</feature>
<keyword evidence="1" id="KW-0175">Coiled coil</keyword>
<feature type="signal peptide" evidence="2">
    <location>
        <begin position="1"/>
        <end position="21"/>
    </location>
</feature>
<protein>
    <recommendedName>
        <fullName evidence="5">Phosphate-selective porin O and P</fullName>
    </recommendedName>
</protein>
<evidence type="ECO:0008006" key="5">
    <source>
        <dbReference type="Google" id="ProtNLM"/>
    </source>
</evidence>
<accession>Q1K387</accession>
<name>Q1K387_DESA6</name>
<reference evidence="3" key="2">
    <citation type="submission" date="2006-05" db="EMBL/GenBank/DDBJ databases">
        <title>Sequencing of the draft genome and assembly of Desulfuromonas acetoxidans DSM 684.</title>
        <authorList>
            <consortium name="US DOE Joint Genome Institute (JGI-PGF)"/>
            <person name="Copeland A."/>
            <person name="Lucas S."/>
            <person name="Lapidus A."/>
            <person name="Barry K."/>
            <person name="Detter J.C."/>
            <person name="Glavina del Rio T."/>
            <person name="Hammon N."/>
            <person name="Israni S."/>
            <person name="Dalin E."/>
            <person name="Tice H."/>
            <person name="Bruce D."/>
            <person name="Pitluck S."/>
            <person name="Richardson P."/>
        </authorList>
    </citation>
    <scope>NUCLEOTIDE SEQUENCE [LARGE SCALE GENOMIC DNA]</scope>
    <source>
        <strain evidence="3">DSM 684</strain>
    </source>
</reference>
<keyword evidence="2" id="KW-0732">Signal</keyword>
<proteinExistence type="predicted"/>
<sequence>MKWMKNLLGACGLLAMLTVLAGPATAVEQADYDALLNEVRQLRTQVQQMATMEQRLQQLETLLTSQQQAPAATPVVASEESKATVKEVVEEVFSEKQPIHFGGAMRINYGYKDWDETRDEKYGDAGFDVFRINADGAINDWILSAEYRFYSYMNTVHHGYVGYNVNDQWQIQAGIHQVPFGLQPYASHNFWFSGAYYVGLEDDYDMGVKALYSDGPLSLALAFYKNDELASASSADRYSIDVNSSATGGYAGAQDAGNEETNQFNARLAYNFDHGDAGNTELGVSGQWGQLYNNNTDDTGDHWAGAIHLNGNYGPVNVQLEYASYEYDPENPLGMDDDIITMGAFTYSWGAPAQADIYIANVAYTIPTDSLAWLDSITFYSDNTFIDPDAGDQPDIWQNVVGALFASGPVYTYLDVISGENMIFSAGNMVDETVSSNNERTTRVNLNIGYYW</sequence>
<dbReference type="AlphaFoldDB" id="Q1K387"/>
<dbReference type="InterPro" id="IPR023614">
    <property type="entry name" value="Porin_dom_sf"/>
</dbReference>
<dbReference type="SUPFAM" id="SSF56935">
    <property type="entry name" value="Porins"/>
    <property type="match status" value="1"/>
</dbReference>
<gene>
    <name evidence="3" type="ORF">Dace_2953</name>
</gene>